<sequence>MQTTLEKVCAILGYSPQESEDIMKLYVETILFNHAAEIIEMIHADKKTEFESRLSAKDVNPDDVVMWLKDTLNLSPEQSTRLSTMIDQSSREFFVKLFENISEDKKSQILSILPKK</sequence>
<gene>
    <name evidence="1" type="ORF">A3D06_02275</name>
</gene>
<organism evidence="1 2">
    <name type="scientific">Candidatus Roizmanbacteria bacterium RIFCSPHIGHO2_02_FULL_40_9</name>
    <dbReference type="NCBI Taxonomy" id="1802042"/>
    <lineage>
        <taxon>Bacteria</taxon>
        <taxon>Candidatus Roizmaniibacteriota</taxon>
    </lineage>
</organism>
<reference evidence="1 2" key="1">
    <citation type="journal article" date="2016" name="Nat. Commun.">
        <title>Thousands of microbial genomes shed light on interconnected biogeochemical processes in an aquifer system.</title>
        <authorList>
            <person name="Anantharaman K."/>
            <person name="Brown C.T."/>
            <person name="Hug L.A."/>
            <person name="Sharon I."/>
            <person name="Castelle C.J."/>
            <person name="Probst A.J."/>
            <person name="Thomas B.C."/>
            <person name="Singh A."/>
            <person name="Wilkins M.J."/>
            <person name="Karaoz U."/>
            <person name="Brodie E.L."/>
            <person name="Williams K.H."/>
            <person name="Hubbard S.S."/>
            <person name="Banfield J.F."/>
        </authorList>
    </citation>
    <scope>NUCLEOTIDE SEQUENCE [LARGE SCALE GENOMIC DNA]</scope>
</reference>
<dbReference type="Proteomes" id="UP000177027">
    <property type="component" value="Unassembled WGS sequence"/>
</dbReference>
<evidence type="ECO:0000313" key="2">
    <source>
        <dbReference type="Proteomes" id="UP000177027"/>
    </source>
</evidence>
<evidence type="ECO:0000313" key="1">
    <source>
        <dbReference type="EMBL" id="OGK28872.1"/>
    </source>
</evidence>
<proteinExistence type="predicted"/>
<dbReference type="EMBL" id="MFZS01000022">
    <property type="protein sequence ID" value="OGK28872.1"/>
    <property type="molecule type" value="Genomic_DNA"/>
</dbReference>
<comment type="caution">
    <text evidence="1">The sequence shown here is derived from an EMBL/GenBank/DDBJ whole genome shotgun (WGS) entry which is preliminary data.</text>
</comment>
<protein>
    <submittedName>
        <fullName evidence="1">Uncharacterized protein</fullName>
    </submittedName>
</protein>
<accession>A0A1F7HDR5</accession>
<name>A0A1F7HDR5_9BACT</name>
<dbReference type="AlphaFoldDB" id="A0A1F7HDR5"/>